<dbReference type="AlphaFoldDB" id="A0AAV0BPI7"/>
<protein>
    <submittedName>
        <fullName evidence="1">Uncharacterized protein</fullName>
    </submittedName>
</protein>
<comment type="caution">
    <text evidence="1">The sequence shown here is derived from an EMBL/GenBank/DDBJ whole genome shotgun (WGS) entry which is preliminary data.</text>
</comment>
<accession>A0AAV0BPI7</accession>
<proteinExistence type="predicted"/>
<evidence type="ECO:0000313" key="2">
    <source>
        <dbReference type="Proteomes" id="UP001153365"/>
    </source>
</evidence>
<name>A0AAV0BPI7_PHAPC</name>
<evidence type="ECO:0000313" key="1">
    <source>
        <dbReference type="EMBL" id="CAH7687497.1"/>
    </source>
</evidence>
<sequence>MNPKELLPRGGAGRVGWGLAWIVWAGSWAGRAGRAGWGFAGLGSAASWAWSWAGRAGNGCLSCAR</sequence>
<organism evidence="1 2">
    <name type="scientific">Phakopsora pachyrhizi</name>
    <name type="common">Asian soybean rust disease fungus</name>
    <dbReference type="NCBI Taxonomy" id="170000"/>
    <lineage>
        <taxon>Eukaryota</taxon>
        <taxon>Fungi</taxon>
        <taxon>Dikarya</taxon>
        <taxon>Basidiomycota</taxon>
        <taxon>Pucciniomycotina</taxon>
        <taxon>Pucciniomycetes</taxon>
        <taxon>Pucciniales</taxon>
        <taxon>Phakopsoraceae</taxon>
        <taxon>Phakopsora</taxon>
    </lineage>
</organism>
<keyword evidence="2" id="KW-1185">Reference proteome</keyword>
<dbReference type="Proteomes" id="UP001153365">
    <property type="component" value="Unassembled WGS sequence"/>
</dbReference>
<reference evidence="1" key="1">
    <citation type="submission" date="2022-06" db="EMBL/GenBank/DDBJ databases">
        <authorList>
            <consortium name="SYNGENTA / RWTH Aachen University"/>
        </authorList>
    </citation>
    <scope>NUCLEOTIDE SEQUENCE</scope>
</reference>
<gene>
    <name evidence="1" type="ORF">PPACK8108_LOCUS22288</name>
</gene>
<dbReference type="EMBL" id="CALTRL010005881">
    <property type="protein sequence ID" value="CAH7687497.1"/>
    <property type="molecule type" value="Genomic_DNA"/>
</dbReference>